<evidence type="ECO:0000313" key="3">
    <source>
        <dbReference type="Proteomes" id="UP000034883"/>
    </source>
</evidence>
<dbReference type="GO" id="GO:0016747">
    <property type="term" value="F:acyltransferase activity, transferring groups other than amino-acyl groups"/>
    <property type="evidence" value="ECO:0007669"/>
    <property type="project" value="InterPro"/>
</dbReference>
<dbReference type="CDD" id="cd04301">
    <property type="entry name" value="NAT_SF"/>
    <property type="match status" value="1"/>
</dbReference>
<reference evidence="2 3" key="1">
    <citation type="submission" date="2015-03" db="EMBL/GenBank/DDBJ databases">
        <title>Genome assembly of Sandaracinus amylolyticus DSM 53668.</title>
        <authorList>
            <person name="Sharma G."/>
            <person name="Subramanian S."/>
        </authorList>
    </citation>
    <scope>NUCLEOTIDE SEQUENCE [LARGE SCALE GENOMIC DNA]</scope>
    <source>
        <strain evidence="2 3">DSM 53668</strain>
    </source>
</reference>
<dbReference type="SUPFAM" id="SSF55729">
    <property type="entry name" value="Acyl-CoA N-acyltransferases (Nat)"/>
    <property type="match status" value="1"/>
</dbReference>
<dbReference type="InterPro" id="IPR016181">
    <property type="entry name" value="Acyl_CoA_acyltransferase"/>
</dbReference>
<proteinExistence type="predicted"/>
<gene>
    <name evidence="2" type="ORF">DB32_008102</name>
</gene>
<dbReference type="Gene3D" id="3.40.630.30">
    <property type="match status" value="1"/>
</dbReference>
<name>A0A0F6YM47_9BACT</name>
<feature type="domain" description="N-acetyltransferase" evidence="1">
    <location>
        <begin position="132"/>
        <end position="281"/>
    </location>
</feature>
<dbReference type="PROSITE" id="PS51186">
    <property type="entry name" value="GNAT"/>
    <property type="match status" value="1"/>
</dbReference>
<organism evidence="2 3">
    <name type="scientific">Sandaracinus amylolyticus</name>
    <dbReference type="NCBI Taxonomy" id="927083"/>
    <lineage>
        <taxon>Bacteria</taxon>
        <taxon>Pseudomonadati</taxon>
        <taxon>Myxococcota</taxon>
        <taxon>Polyangia</taxon>
        <taxon>Polyangiales</taxon>
        <taxon>Sandaracinaceae</taxon>
        <taxon>Sandaracinus</taxon>
    </lineage>
</organism>
<dbReference type="KEGG" id="samy:DB32_008102"/>
<sequence length="281" mass="29870">MRSMFADVVLARRIEAAESGLTREVAEAVRAHGTREVLLRALGGLGVGVWIGGSPFDKVIGWGFGDAEAEDAALRGFEDAVRSREGAVQLELSTLADLSRADALIARGYTLVGAENVLGMRLDRASLAPPAIEVRRARDDEGDAWIDTVVNGFEHPDGAHVAAHEAFPRDALVQVFHDIAGAQGYRRYLAMREGAIAGGASLRVHRDENGAIAQLAGAATLPAHRRRGVQSALLRARLRDAAEAGCDLAVVTTQPGSRSQHNAQNAGFALLYTRLVLVRGA</sequence>
<evidence type="ECO:0000259" key="1">
    <source>
        <dbReference type="PROSITE" id="PS51186"/>
    </source>
</evidence>
<dbReference type="EMBL" id="CP011125">
    <property type="protein sequence ID" value="AKF10953.1"/>
    <property type="molecule type" value="Genomic_DNA"/>
</dbReference>
<accession>A0A0F6YM47</accession>
<dbReference type="InterPro" id="IPR000182">
    <property type="entry name" value="GNAT_dom"/>
</dbReference>
<dbReference type="AlphaFoldDB" id="A0A0F6YM47"/>
<protein>
    <submittedName>
        <fullName evidence="2">GNAT family acetyltransferase</fullName>
    </submittedName>
</protein>
<keyword evidence="2" id="KW-0808">Transferase</keyword>
<keyword evidence="3" id="KW-1185">Reference proteome</keyword>
<dbReference type="Proteomes" id="UP000034883">
    <property type="component" value="Chromosome"/>
</dbReference>
<evidence type="ECO:0000313" key="2">
    <source>
        <dbReference type="EMBL" id="AKF10953.1"/>
    </source>
</evidence>
<dbReference type="STRING" id="927083.DB32_008102"/>
<dbReference type="Pfam" id="PF00583">
    <property type="entry name" value="Acetyltransf_1"/>
    <property type="match status" value="1"/>
</dbReference>